<evidence type="ECO:0000256" key="5">
    <source>
        <dbReference type="ARBA" id="ARBA00022840"/>
    </source>
</evidence>
<feature type="domain" description="Protein kinase" evidence="6">
    <location>
        <begin position="98"/>
        <end position="355"/>
    </location>
</feature>
<dbReference type="GO" id="GO:0004674">
    <property type="term" value="F:protein serine/threonine kinase activity"/>
    <property type="evidence" value="ECO:0007669"/>
    <property type="project" value="UniProtKB-KW"/>
</dbReference>
<evidence type="ECO:0000313" key="7">
    <source>
        <dbReference type="EMBL" id="CAG5121577.1"/>
    </source>
</evidence>
<dbReference type="PANTHER" id="PTHR24351">
    <property type="entry name" value="RIBOSOMAL PROTEIN S6 KINASE"/>
    <property type="match status" value="1"/>
</dbReference>
<evidence type="ECO:0000256" key="4">
    <source>
        <dbReference type="ARBA" id="ARBA00022777"/>
    </source>
</evidence>
<dbReference type="PROSITE" id="PS50011">
    <property type="entry name" value="PROTEIN_KINASE_DOM"/>
    <property type="match status" value="1"/>
</dbReference>
<dbReference type="AlphaFoldDB" id="A0A8S3YWJ5"/>
<dbReference type="InterPro" id="IPR011009">
    <property type="entry name" value="Kinase-like_dom_sf"/>
</dbReference>
<evidence type="ECO:0000256" key="2">
    <source>
        <dbReference type="ARBA" id="ARBA00022679"/>
    </source>
</evidence>
<evidence type="ECO:0000256" key="1">
    <source>
        <dbReference type="ARBA" id="ARBA00022527"/>
    </source>
</evidence>
<dbReference type="EMBL" id="CAJHNH020001112">
    <property type="protein sequence ID" value="CAG5121577.1"/>
    <property type="molecule type" value="Genomic_DNA"/>
</dbReference>
<proteinExistence type="predicted"/>
<keyword evidence="8" id="KW-1185">Reference proteome</keyword>
<accession>A0A8S3YWJ5</accession>
<organism evidence="7 8">
    <name type="scientific">Candidula unifasciata</name>
    <dbReference type="NCBI Taxonomy" id="100452"/>
    <lineage>
        <taxon>Eukaryota</taxon>
        <taxon>Metazoa</taxon>
        <taxon>Spiralia</taxon>
        <taxon>Lophotrochozoa</taxon>
        <taxon>Mollusca</taxon>
        <taxon>Gastropoda</taxon>
        <taxon>Heterobranchia</taxon>
        <taxon>Euthyneura</taxon>
        <taxon>Panpulmonata</taxon>
        <taxon>Eupulmonata</taxon>
        <taxon>Stylommatophora</taxon>
        <taxon>Helicina</taxon>
        <taxon>Helicoidea</taxon>
        <taxon>Geomitridae</taxon>
        <taxon>Candidula</taxon>
    </lineage>
</organism>
<evidence type="ECO:0000313" key="8">
    <source>
        <dbReference type="Proteomes" id="UP000678393"/>
    </source>
</evidence>
<dbReference type="Pfam" id="PF00069">
    <property type="entry name" value="Pkinase"/>
    <property type="match status" value="1"/>
</dbReference>
<keyword evidence="2" id="KW-0808">Transferase</keyword>
<dbReference type="OrthoDB" id="6044887at2759"/>
<keyword evidence="4" id="KW-0418">Kinase</keyword>
<dbReference type="InterPro" id="IPR000719">
    <property type="entry name" value="Prot_kinase_dom"/>
</dbReference>
<keyword evidence="3" id="KW-0547">Nucleotide-binding</keyword>
<dbReference type="GO" id="GO:0005524">
    <property type="term" value="F:ATP binding"/>
    <property type="evidence" value="ECO:0007669"/>
    <property type="project" value="UniProtKB-KW"/>
</dbReference>
<dbReference type="PROSITE" id="PS00109">
    <property type="entry name" value="PROTEIN_KINASE_TYR"/>
    <property type="match status" value="1"/>
</dbReference>
<dbReference type="Gene3D" id="1.10.510.10">
    <property type="entry name" value="Transferase(Phosphotransferase) domain 1"/>
    <property type="match status" value="1"/>
</dbReference>
<name>A0A8S3YWJ5_9EUPU</name>
<keyword evidence="1" id="KW-0723">Serine/threonine-protein kinase</keyword>
<comment type="caution">
    <text evidence="7">The sequence shown here is derived from an EMBL/GenBank/DDBJ whole genome shotgun (WGS) entry which is preliminary data.</text>
</comment>
<keyword evidence="5" id="KW-0067">ATP-binding</keyword>
<gene>
    <name evidence="7" type="ORF">CUNI_LOCUS7135</name>
</gene>
<protein>
    <recommendedName>
        <fullName evidence="6">Protein kinase domain-containing protein</fullName>
    </recommendedName>
</protein>
<dbReference type="SUPFAM" id="SSF56112">
    <property type="entry name" value="Protein kinase-like (PK-like)"/>
    <property type="match status" value="1"/>
</dbReference>
<dbReference type="InterPro" id="IPR008266">
    <property type="entry name" value="Tyr_kinase_AS"/>
</dbReference>
<evidence type="ECO:0000259" key="6">
    <source>
        <dbReference type="PROSITE" id="PS50011"/>
    </source>
</evidence>
<sequence>MCFSFKKKTKAVNQDRRKSNFEYLEFLEVHAEIGIQSRKEGGYTFLEKSYAPRRLMGNVELGPYMDRPYNVIEDEYYAHELQIFRPGTWKRYEASAFQTIRINIARATCSKVHLMLHRKSGYLGIMKVIPGQKGSQARGELNILSVTRESPFLVRLIDGFLSSPSPPTEATPENTNYYLFMEYAPFRTLDHLTQAVKGVGSNNAKLYALEIACALDFLHQRNIIHRDITPENVLVLLSGHVALGDLGAAIHMDGPTITNRVCGSYVTRPPEVWNNENYSFPVDIWEFGATLYYIISNMWPFVHAVREKHIQQILSGKMLFNSSFSEVAIDLLTKIIQIQPSSRPTPQAIIKHKYFEDIKSPYTPPFTPHELQEMYHFGDEEALVRELVAQLK</sequence>
<reference evidence="7" key="1">
    <citation type="submission" date="2021-04" db="EMBL/GenBank/DDBJ databases">
        <authorList>
            <consortium name="Molecular Ecology Group"/>
        </authorList>
    </citation>
    <scope>NUCLEOTIDE SEQUENCE</scope>
</reference>
<dbReference type="CDD" id="cd00180">
    <property type="entry name" value="PKc"/>
    <property type="match status" value="1"/>
</dbReference>
<evidence type="ECO:0000256" key="3">
    <source>
        <dbReference type="ARBA" id="ARBA00022741"/>
    </source>
</evidence>
<dbReference type="Proteomes" id="UP000678393">
    <property type="component" value="Unassembled WGS sequence"/>
</dbReference>